<dbReference type="EMBL" id="CP023037">
    <property type="protein sequence ID" value="AXY23787.1"/>
    <property type="molecule type" value="Genomic_DNA"/>
</dbReference>
<protein>
    <submittedName>
        <fullName evidence="2">Uncharacterized protein</fullName>
    </submittedName>
</protein>
<accession>A0A347WFZ4</accession>
<gene>
    <name evidence="2" type="ORF">CD178_03043</name>
</gene>
<keyword evidence="2" id="KW-0614">Plasmid</keyword>
<evidence type="ECO:0000256" key="1">
    <source>
        <dbReference type="SAM" id="MobiDB-lite"/>
    </source>
</evidence>
<sequence length="95" mass="10513">MGRRLSRCAVTRPKIHNQHAPQGPYADTRPPVRTASIGRGACVFRVHAGICICRRPALPEIVTKEDNQDSPLTIFVNEISQSPPYALLLLKNKTP</sequence>
<reference evidence="2 3" key="1">
    <citation type="submission" date="2017-08" db="EMBL/GenBank/DDBJ databases">
        <title>Complete genome sequence of Gluconacetobacter saccharivorans CV1 isolated from Fermented Vinegar.</title>
        <authorList>
            <person name="Kim S.-Y."/>
        </authorList>
    </citation>
    <scope>NUCLEOTIDE SEQUENCE [LARGE SCALE GENOMIC DNA]</scope>
    <source>
        <strain evidence="2 3">CV1</strain>
        <plasmid evidence="2 3">unnamed1</plasmid>
    </source>
</reference>
<proteinExistence type="predicted"/>
<evidence type="ECO:0000313" key="3">
    <source>
        <dbReference type="Proteomes" id="UP000264120"/>
    </source>
</evidence>
<dbReference type="AlphaFoldDB" id="A0A347WFZ4"/>
<keyword evidence="3" id="KW-1185">Reference proteome</keyword>
<organism evidence="2 3">
    <name type="scientific">Komagataeibacter saccharivorans</name>
    <dbReference type="NCBI Taxonomy" id="265959"/>
    <lineage>
        <taxon>Bacteria</taxon>
        <taxon>Pseudomonadati</taxon>
        <taxon>Pseudomonadota</taxon>
        <taxon>Alphaproteobacteria</taxon>
        <taxon>Acetobacterales</taxon>
        <taxon>Acetobacteraceae</taxon>
        <taxon>Komagataeibacter</taxon>
    </lineage>
</organism>
<name>A0A347WFZ4_9PROT</name>
<evidence type="ECO:0000313" key="2">
    <source>
        <dbReference type="EMBL" id="AXY23787.1"/>
    </source>
</evidence>
<feature type="region of interest" description="Disordered" evidence="1">
    <location>
        <begin position="1"/>
        <end position="31"/>
    </location>
</feature>
<dbReference type="Proteomes" id="UP000264120">
    <property type="component" value="Plasmid unnamed1"/>
</dbReference>
<dbReference type="KEGG" id="ksc:CD178_03043"/>
<geneLocation type="plasmid" evidence="2 3">
    <name>unnamed1</name>
</geneLocation>